<dbReference type="Pfam" id="PF05947">
    <property type="entry name" value="T6SS_TssF"/>
    <property type="match status" value="1"/>
</dbReference>
<organism evidence="1 2">
    <name type="scientific">Flaviaesturariibacter amylovorans</name>
    <dbReference type="NCBI Taxonomy" id="1084520"/>
    <lineage>
        <taxon>Bacteria</taxon>
        <taxon>Pseudomonadati</taxon>
        <taxon>Bacteroidota</taxon>
        <taxon>Chitinophagia</taxon>
        <taxon>Chitinophagales</taxon>
        <taxon>Chitinophagaceae</taxon>
        <taxon>Flaviaestuariibacter</taxon>
    </lineage>
</organism>
<keyword evidence="2" id="KW-1185">Reference proteome</keyword>
<proteinExistence type="predicted"/>
<accession>A0ABP8HRD6</accession>
<dbReference type="EMBL" id="BAABGY010000016">
    <property type="protein sequence ID" value="GAA4343133.1"/>
    <property type="molecule type" value="Genomic_DNA"/>
</dbReference>
<reference evidence="2" key="1">
    <citation type="journal article" date="2019" name="Int. J. Syst. Evol. Microbiol.">
        <title>The Global Catalogue of Microorganisms (GCM) 10K type strain sequencing project: providing services to taxonomists for standard genome sequencing and annotation.</title>
        <authorList>
            <consortium name="The Broad Institute Genomics Platform"/>
            <consortium name="The Broad Institute Genome Sequencing Center for Infectious Disease"/>
            <person name="Wu L."/>
            <person name="Ma J."/>
        </authorList>
    </citation>
    <scope>NUCLEOTIDE SEQUENCE [LARGE SCALE GENOMIC DNA]</scope>
    <source>
        <strain evidence="2">JCM 17919</strain>
    </source>
</reference>
<gene>
    <name evidence="1" type="ORF">GCM10023184_43220</name>
</gene>
<protein>
    <submittedName>
        <fullName evidence="1">Type VI secretion system baseplate subunit TssF</fullName>
    </submittedName>
</protein>
<evidence type="ECO:0000313" key="2">
    <source>
        <dbReference type="Proteomes" id="UP001501725"/>
    </source>
</evidence>
<sequence>MNSTNAIVSKEAVAARMFRHAARYWGYNDADIDNFDPLVRLLIEACSVELYRISNEISSVQERMLDKLARLLTPEVYTAPTPAHAILHARAVEPELSVYPAMQFFFQRKVPSKPGGPNDANLDIFFSPAGNYRVFNGDVRFMASGNSFYNVNAQQLKESFGVSGGYGRRLPAHTLWLGIELDPQVKSLDGLTFFFDLKNYPTKNALFPLLHYGQWSSEGRALEIEEGLCDALTGAPAFSAFTSFDEFDINQNVERKVNHLYRQQFITVRQPAGALITAAPYPAEFAQVLSQSELGRFQQPLHWIKLVLLPEFDEQVLDDLSVSINCFPIVNRHLNEVRYRLNQSFNIIPLLSPEQFLSVKSVHGTDLATGQGHFYSSNPFEARDTKGTYSVRTGDVERFDSRDAIEYLNYALELLRDESRAFAALGQDFVASLIKELNQNIALLEQKVRQNLSMLNQTPTYLLVNPHVEGENIFAEYWTTNGEMGNGIRSGLRLDLYQGADLAHESMLLMTSTTGGKDKLQNTQVLDAYRNTLITRGRMVTLEDIRSFCQMRLEGRAHSVTVQKGVGVSPLPHAGLVNLIDIEVLPLPGFRYPEEWDTIKADLVSDLELQSAVSMHYQVRVRLED</sequence>
<evidence type="ECO:0000313" key="1">
    <source>
        <dbReference type="EMBL" id="GAA4343133.1"/>
    </source>
</evidence>
<comment type="caution">
    <text evidence="1">The sequence shown here is derived from an EMBL/GenBank/DDBJ whole genome shotgun (WGS) entry which is preliminary data.</text>
</comment>
<name>A0ABP8HRD6_9BACT</name>
<dbReference type="InterPro" id="IPR010272">
    <property type="entry name" value="T6SS_TssF"/>
</dbReference>
<dbReference type="RefSeq" id="WP_345258049.1">
    <property type="nucleotide sequence ID" value="NZ_BAABGY010000016.1"/>
</dbReference>
<dbReference type="Proteomes" id="UP001501725">
    <property type="component" value="Unassembled WGS sequence"/>
</dbReference>